<feature type="transmembrane region" description="Helical" evidence="8">
    <location>
        <begin position="266"/>
        <end position="287"/>
    </location>
</feature>
<evidence type="ECO:0000313" key="10">
    <source>
        <dbReference type="Proteomes" id="UP000184184"/>
    </source>
</evidence>
<dbReference type="GO" id="GO:0055085">
    <property type="term" value="P:transmembrane transport"/>
    <property type="evidence" value="ECO:0007669"/>
    <property type="project" value="InterPro"/>
</dbReference>
<protein>
    <recommendedName>
        <fullName evidence="11">Transporter</fullName>
    </recommendedName>
</protein>
<feature type="transmembrane region" description="Helical" evidence="8">
    <location>
        <begin position="241"/>
        <end position="260"/>
    </location>
</feature>
<feature type="transmembrane region" description="Helical" evidence="8">
    <location>
        <begin position="95"/>
        <end position="116"/>
    </location>
</feature>
<dbReference type="OrthoDB" id="401182at2"/>
<dbReference type="PANTHER" id="PTHR36838">
    <property type="entry name" value="AUXIN EFFLUX CARRIER FAMILY PROTEIN"/>
    <property type="match status" value="1"/>
</dbReference>
<feature type="transmembrane region" description="Helical" evidence="8">
    <location>
        <begin position="170"/>
        <end position="191"/>
    </location>
</feature>
<name>A0A1M7Q0E7_9BACI</name>
<keyword evidence="10" id="KW-1185">Reference proteome</keyword>
<evidence type="ECO:0000256" key="7">
    <source>
        <dbReference type="ARBA" id="ARBA00023136"/>
    </source>
</evidence>
<keyword evidence="6 8" id="KW-1133">Transmembrane helix</keyword>
<keyword evidence="5 8" id="KW-0812">Transmembrane</keyword>
<comment type="similarity">
    <text evidence="2">Belongs to the auxin efflux carrier (TC 2.A.69) family.</text>
</comment>
<evidence type="ECO:0008006" key="11">
    <source>
        <dbReference type="Google" id="ProtNLM"/>
    </source>
</evidence>
<dbReference type="Gene3D" id="1.20.1530.20">
    <property type="match status" value="1"/>
</dbReference>
<dbReference type="PANTHER" id="PTHR36838:SF3">
    <property type="entry name" value="TRANSPORTER AUXIN EFFLUX CARRIER EC FAMILY"/>
    <property type="match status" value="1"/>
</dbReference>
<feature type="transmembrane region" description="Helical" evidence="8">
    <location>
        <begin position="63"/>
        <end position="88"/>
    </location>
</feature>
<dbReference type="GO" id="GO:0005886">
    <property type="term" value="C:plasma membrane"/>
    <property type="evidence" value="ECO:0007669"/>
    <property type="project" value="UniProtKB-SubCell"/>
</dbReference>
<feature type="transmembrane region" description="Helical" evidence="8">
    <location>
        <begin position="6"/>
        <end position="26"/>
    </location>
</feature>
<feature type="transmembrane region" description="Helical" evidence="8">
    <location>
        <begin position="197"/>
        <end position="220"/>
    </location>
</feature>
<keyword evidence="7 8" id="KW-0472">Membrane</keyword>
<proteinExistence type="inferred from homology"/>
<evidence type="ECO:0000256" key="1">
    <source>
        <dbReference type="ARBA" id="ARBA00004651"/>
    </source>
</evidence>
<dbReference type="Proteomes" id="UP000184184">
    <property type="component" value="Unassembled WGS sequence"/>
</dbReference>
<sequence>MAELFGVVIPLFAIILCGFLAGRFSLLSFESTTALNNFVYYFSLPALLFLSISTAPVEQLLDWNFILLNICIVSTMFVFSMFIFRFVFKKTFPELSLYGMITTYGNTGFLGIPLLITAFGQAAAIPAAIINFVYDVLIISFIIISIELVKSRKSHKKNSPINLLQLIVKSIFLNPINASLILGVLVALTSIPVPQPVYVFTEILSPAAGPTALFALGLGLSGERNVLKNKNYQFSELMTLVVLKLIALPLLAIFYIYFVIQPENAMWAKSVILLSAVPTGALVYVFAEKYNTMAKQVPLYILITTVLSIFTIAFVLIFL</sequence>
<dbReference type="AlphaFoldDB" id="A0A1M7Q0E7"/>
<evidence type="ECO:0000256" key="5">
    <source>
        <dbReference type="ARBA" id="ARBA00022692"/>
    </source>
</evidence>
<evidence type="ECO:0000256" key="4">
    <source>
        <dbReference type="ARBA" id="ARBA00022475"/>
    </source>
</evidence>
<dbReference type="InterPro" id="IPR038770">
    <property type="entry name" value="Na+/solute_symporter_sf"/>
</dbReference>
<evidence type="ECO:0000256" key="8">
    <source>
        <dbReference type="SAM" id="Phobius"/>
    </source>
</evidence>
<evidence type="ECO:0000256" key="3">
    <source>
        <dbReference type="ARBA" id="ARBA00022448"/>
    </source>
</evidence>
<organism evidence="9 10">
    <name type="scientific">Gracilibacillus kekensis</name>
    <dbReference type="NCBI Taxonomy" id="1027249"/>
    <lineage>
        <taxon>Bacteria</taxon>
        <taxon>Bacillati</taxon>
        <taxon>Bacillota</taxon>
        <taxon>Bacilli</taxon>
        <taxon>Bacillales</taxon>
        <taxon>Bacillaceae</taxon>
        <taxon>Gracilibacillus</taxon>
    </lineage>
</organism>
<comment type="subcellular location">
    <subcellularLocation>
        <location evidence="1">Cell membrane</location>
        <topology evidence="1">Multi-pass membrane protein</topology>
    </subcellularLocation>
</comment>
<dbReference type="EMBL" id="FRCZ01000005">
    <property type="protein sequence ID" value="SHN23633.1"/>
    <property type="molecule type" value="Genomic_DNA"/>
</dbReference>
<feature type="transmembrane region" description="Helical" evidence="8">
    <location>
        <begin position="38"/>
        <end position="57"/>
    </location>
</feature>
<evidence type="ECO:0000256" key="2">
    <source>
        <dbReference type="ARBA" id="ARBA00010145"/>
    </source>
</evidence>
<dbReference type="STRING" id="1027249.SAMN05216179_2699"/>
<dbReference type="RefSeq" id="WP_073202372.1">
    <property type="nucleotide sequence ID" value="NZ_FRCZ01000005.1"/>
</dbReference>
<evidence type="ECO:0000256" key="6">
    <source>
        <dbReference type="ARBA" id="ARBA00022989"/>
    </source>
</evidence>
<dbReference type="Pfam" id="PF03547">
    <property type="entry name" value="Mem_trans"/>
    <property type="match status" value="1"/>
</dbReference>
<reference evidence="9 10" key="1">
    <citation type="submission" date="2016-11" db="EMBL/GenBank/DDBJ databases">
        <authorList>
            <person name="Jaros S."/>
            <person name="Januszkiewicz K."/>
            <person name="Wedrychowicz H."/>
        </authorList>
    </citation>
    <scope>NUCLEOTIDE SEQUENCE [LARGE SCALE GENOMIC DNA]</scope>
    <source>
        <strain evidence="9 10">CGMCC 1.10681</strain>
    </source>
</reference>
<accession>A0A1M7Q0E7</accession>
<dbReference type="InterPro" id="IPR004776">
    <property type="entry name" value="Mem_transp_PIN-like"/>
</dbReference>
<feature type="transmembrane region" description="Helical" evidence="8">
    <location>
        <begin position="299"/>
        <end position="318"/>
    </location>
</feature>
<feature type="transmembrane region" description="Helical" evidence="8">
    <location>
        <begin position="122"/>
        <end position="149"/>
    </location>
</feature>
<gene>
    <name evidence="9" type="ORF">SAMN05216179_2699</name>
</gene>
<keyword evidence="3" id="KW-0813">Transport</keyword>
<keyword evidence="4" id="KW-1003">Cell membrane</keyword>
<evidence type="ECO:0000313" key="9">
    <source>
        <dbReference type="EMBL" id="SHN23633.1"/>
    </source>
</evidence>